<sequence length="3009" mass="340235">MVFESLVVEVLNRFLGDYVVNLDTSQLQLGIWGGDVVLNNLEIKENALCELNVPFKVKAGHIGKLELKIPWKNLYGQAVEATLDGIYVLIVPCASIQYDAEKEELQLQEIKQRELQRIEEAKQKVADKENPKEGKQDTFIEKLITQVIKNLQVKITNVHIRYEDDITNPNSPLSFGISLQNLSLETTDERWNPCLHDQCEHTFNKLVRLDYLCAYWNVSTKMYSKSHQIQALKDLKNGVSTSDFIPETYQFIFQPLSAQAKLEMNPRAEVDFASPKMNFQVNIQDIAIEIKRPQYLSIMELLGSIDMMTRNLPYRKYRPDVPCRNNAKKWWAYAINGILEEKIKPALNAWSWRHIRKHRQTLRNYRSLYKSRIKTKKPDEELLSALEELEKDLDLFNITLARQQAEVEVMKTGHKIYRPGAKVEDEKTGGWFDWVWNWAGTKEEKPQESKSGIDLLMTPEEKAKLYAAIGYSEAVVDPTMPKRYEAVKLSVKLVSMSVSIREEEDQPEIMKFAVIDLSMMMIQRPGAQAIKFEAMVSTLEVTGLPQNTDKPLLLSSRSALTENEDILLRIMFETNPLDERADQRLKVESCPLEIVYDARTVNGLVDFFRPPTDVQLVEITSATMIKLEEFRDKTATGLMYIIETQKILDLKVNLMASYVIIPQNGFFDKSASLLVLDLGNFKDWKTARKRKVSSQHILRPMDLKLELCRAMVASDPRMPKFKVYGGLALLSVCISDQKLKRVLELIDSIPKPQSNTPSPSIKSHQPQKVSPNMTPRSVQKRAVQKDLYSSVLSMADSDDEFYDAPSSPVDDAPFLPAKAVSLQRSESIRKKQLRKQESMKNMTDFQMQFEITKISLGVYRYVEDTESPVLELEIVGLGTELKIRTYDMTSHTFLKEISLKCPEQTDAKNKPIYIITTLDNAEDDLLTIEYIKANKDGPEFKTTYRNTEQLIKVNFSSLDVYLHSEALLSSIHFLMNLIPQSETKVSSDEQAPEIEEKKEELLTKKKTSPRSGRLEDLIKLHLCAELALLKIFICDPTRRIAEISIVGLDADVALRKNLSEVTAKLKNIVVLDSSEDAVYKKAVSIAGKEVFNFKIISHVDATEGLAYSNMDVVDSCVQLTVGCIQVIFVKKFVSSVLAFLNIFQAAREAVTEATVQAASGVKDLAERSTRMQLDIHINAPVVVVPQSPVSKNVVVADFGFVIIQNSFSLVKQKGSTNLPPVIDSMKISLRELKLYRTIFENEAFRSEISLLQPVNLEVVVERNLSAAWYHEVPDIKILGTLKPLHATLSQDDLIIILKSLNENLGDNSVDVVPVQAQRNSSSPSPSSAGRTVVTAAVVETHKPFRVKTTLKLDFKLDELSLILYSQSLNPLNIVKEQRSEEDQLAEFKLHTLSSSIKMLSDGSMNAAVKLFNCMLDDKRKAIQKATSRMIEMKLGVEKNAMMDLYYKQGREGMVLDATIRDIHVCASMEFLLTVADFFVKANNQVSTAPVNKPAAMTSKEKVPPQAASKMELSVHIQNPEIVFVADLTRVDAPSLVVTAQCEADINNDPELQQITATIKDLKVMACPFLKEKRKDHITTVLQPCSVFFQSAQATSGPSFLELAVKSLMLKVSPVIINTVITITSALNPTVDSPHEKDSEIPPDLWNKKNVKDLKLWFLEKTKNNESKNGPTAQLESTEENLKMTVDFICLTLEAGVGHRTVPMLLAKSTFKGDVKNWSTFINLHCHLNLEVHYYNEMLAVWEPLLEPLEIENSDEFRPWELGIKIKKKAVKSMTQSEKEEETSPAYKTVIQISSKDQLNITMSKCGLTMLNNLAMAFTEAAGQSIPFNVFEDLESYQKILGTIHPNEEFNVPLLSYRSDLRLQLIVEDEKIYTPCEAITFGHVSTSTEILFHRKCQFSRGGDPHTLMINIVAMHDMLASDNPDEINNAYVLHLWPSAVLQNLLPYAVSVSLTEENKSRRLILDEGHSAQLHDAVLDQSKLILTIIDYLEHNWAGEYLIKSNQTDIELIKFKSYIDGEETEIDIAILATYNVGHVMLSLYSPYWMINKTGRLLQYKADDVHRKHPLDYKKPLLFSFGSKCFFEKNKVQLRITDSQLSDSFSLDTVGSYGSVKCKGPKKEYQVGVKIDNSSFNLTRIVTFTPFHMLINRTKHKIEVTEECDSKWLGIDSNQCSPFWPARDSERLAVRIEGCSAGPQKFYFNKQENCLLLRLDNKFGGIIAEVHLAEHSIVVTFKDYHEGAAPFLIINHTNASRIEYHQSSSTGKGHQLEPGKAIYYTWEDPTGSRMLSWYCGCEDSARVLSTIEDIFSEIPQENGKIYLASFFEGLQRIIVFTDDEGTFRLTQENEKAEQAEQEIILSLQNLGISLINNSTKQEVVYIGITSSDVVWESKPKAKLRWKPMSRKQTAQLEQVYKEYIESSPQESHIAELPCDFQALLTPNGMDMKLLQPSEVPIRRNYLPAIKIEYTVSTHQKSLRVQIYKIQIQNQLSGAIFPFPFYPIIPPKSVTMDSAPKPFADVSIITRFAGKSDISRFRYFKVLIQEMDLKLDLGFLYAVMDLFTQSTDTVLAEQKLDLFKKDLEYIQTELLTESAIDTTPVSLYEYFHISPIKLHLSFSISSGGEESNKQQEAELIPVQSLNLLLKSIGATLTDVQDVVFKLAFFEIRYQFYTTQQLQWEVLRHYSKQAIKQLYVLVLGLDVLGNPFGLIRDLSEGVEAFFYEPYQGAIQGPEEFMEGMALGVKALVGGAVGGIAGAASRITGAMAKGVAAITMDEEYQQRRREAMNRQPSGIKEGITRGGKGLVSGFVSGITGIVTKPIKGAQKEGAAGFFKGIGKGLVGAVARPTGGIIDLASSTFQGIKRATETTEDVESLRPPRFIHEDGVIRPYRLREGIGMQMLQKIENGRFAKCKYFGHKMINDSDLFMITKSGILFVTQGTFGQLNCEWQYSFEEFTKEPFIVAGRRLRIEAKERVKSVFHAKEYGKIVNFKTEDDAQWILTKLQEVRERGVRDHPKT</sequence>
<evidence type="ECO:0000256" key="2">
    <source>
        <dbReference type="ARBA" id="ARBA00022448"/>
    </source>
</evidence>
<comment type="similarity">
    <text evidence="1">Belongs to the VPS13 family.</text>
</comment>
<dbReference type="Pfam" id="PF25036">
    <property type="entry name" value="VPS13_VAB"/>
    <property type="match status" value="1"/>
</dbReference>
<dbReference type="GO" id="GO:0045053">
    <property type="term" value="P:protein retention in Golgi apparatus"/>
    <property type="evidence" value="ECO:0007669"/>
    <property type="project" value="TreeGrafter"/>
</dbReference>
<evidence type="ECO:0000256" key="4">
    <source>
        <dbReference type="SAM" id="Coils"/>
    </source>
</evidence>
<dbReference type="Pfam" id="PF25033">
    <property type="entry name" value="VPS13_M"/>
    <property type="match status" value="1"/>
</dbReference>
<dbReference type="EMBL" id="BEZZ01000076">
    <property type="protein sequence ID" value="GCC25095.1"/>
    <property type="molecule type" value="Genomic_DNA"/>
</dbReference>
<dbReference type="PANTHER" id="PTHR16166">
    <property type="entry name" value="VACUOLAR PROTEIN SORTING-ASSOCIATED PROTEIN VPS13"/>
    <property type="match status" value="1"/>
</dbReference>
<evidence type="ECO:0000256" key="3">
    <source>
        <dbReference type="ARBA" id="ARBA00023055"/>
    </source>
</evidence>
<dbReference type="GO" id="GO:0006869">
    <property type="term" value="P:lipid transport"/>
    <property type="evidence" value="ECO:0007669"/>
    <property type="project" value="UniProtKB-KW"/>
</dbReference>
<feature type="region of interest" description="Disordered" evidence="5">
    <location>
        <begin position="985"/>
        <end position="1007"/>
    </location>
</feature>
<evidence type="ECO:0000259" key="8">
    <source>
        <dbReference type="Pfam" id="PF25036"/>
    </source>
</evidence>
<dbReference type="Pfam" id="PF25037">
    <property type="entry name" value="VPS13_C"/>
    <property type="match status" value="1"/>
</dbReference>
<keyword evidence="4" id="KW-0175">Coiled coil</keyword>
<accession>A0A401S3V4</accession>
<protein>
    <recommendedName>
        <fullName evidence="12">Vacuolar protein sorting-associated protein 13A</fullName>
    </recommendedName>
</protein>
<dbReference type="InterPro" id="IPR056747">
    <property type="entry name" value="VPS13-like_M"/>
</dbReference>
<keyword evidence="2" id="KW-0813">Transport</keyword>
<gene>
    <name evidence="10" type="ORF">chiPu_0003500</name>
</gene>
<keyword evidence="11" id="KW-1185">Reference proteome</keyword>
<evidence type="ECO:0000259" key="7">
    <source>
        <dbReference type="Pfam" id="PF25033"/>
    </source>
</evidence>
<feature type="domain" description="Vacuolar protein sorting-associated protein 13 VPS13 adaptor binding" evidence="8">
    <location>
        <begin position="1823"/>
        <end position="2281"/>
    </location>
</feature>
<dbReference type="STRING" id="137246.A0A401S3V4"/>
<feature type="domain" description="Chorein N-terminal" evidence="6">
    <location>
        <begin position="827"/>
        <end position="1000"/>
    </location>
</feature>
<feature type="compositionally biased region" description="Basic and acidic residues" evidence="5">
    <location>
        <begin position="994"/>
        <end position="1003"/>
    </location>
</feature>
<name>A0A401S3V4_CHIPU</name>
<dbReference type="InterPro" id="IPR056748">
    <property type="entry name" value="VPS13-like_C"/>
</dbReference>
<reference evidence="10 11" key="1">
    <citation type="journal article" date="2018" name="Nat. Ecol. Evol.">
        <title>Shark genomes provide insights into elasmobranch evolution and the origin of vertebrates.</title>
        <authorList>
            <person name="Hara Y"/>
            <person name="Yamaguchi K"/>
            <person name="Onimaru K"/>
            <person name="Kadota M"/>
            <person name="Koyanagi M"/>
            <person name="Keeley SD"/>
            <person name="Tatsumi K"/>
            <person name="Tanaka K"/>
            <person name="Motone F"/>
            <person name="Kageyama Y"/>
            <person name="Nozu R"/>
            <person name="Adachi N"/>
            <person name="Nishimura O"/>
            <person name="Nakagawa R"/>
            <person name="Tanegashima C"/>
            <person name="Kiyatake I"/>
            <person name="Matsumoto R"/>
            <person name="Murakumo K"/>
            <person name="Nishida K"/>
            <person name="Terakita A"/>
            <person name="Kuratani S"/>
            <person name="Sato K"/>
            <person name="Hyodo S Kuraku.S."/>
        </authorList>
    </citation>
    <scope>NUCLEOTIDE SEQUENCE [LARGE SCALE GENOMIC DNA]</scope>
</reference>
<keyword evidence="3" id="KW-0445">Lipid transport</keyword>
<dbReference type="Proteomes" id="UP000287033">
    <property type="component" value="Unassembled WGS sequence"/>
</dbReference>
<feature type="region of interest" description="Disordered" evidence="5">
    <location>
        <begin position="749"/>
        <end position="782"/>
    </location>
</feature>
<feature type="compositionally biased region" description="Polar residues" evidence="5">
    <location>
        <begin position="751"/>
        <end position="777"/>
    </location>
</feature>
<evidence type="ECO:0008006" key="12">
    <source>
        <dbReference type="Google" id="ProtNLM"/>
    </source>
</evidence>
<dbReference type="GO" id="GO:0006623">
    <property type="term" value="P:protein targeting to vacuole"/>
    <property type="evidence" value="ECO:0007669"/>
    <property type="project" value="TreeGrafter"/>
</dbReference>
<organism evidence="10 11">
    <name type="scientific">Chiloscyllium punctatum</name>
    <name type="common">Brownbanded bambooshark</name>
    <name type="synonym">Hemiscyllium punctatum</name>
    <dbReference type="NCBI Taxonomy" id="137246"/>
    <lineage>
        <taxon>Eukaryota</taxon>
        <taxon>Metazoa</taxon>
        <taxon>Chordata</taxon>
        <taxon>Craniata</taxon>
        <taxon>Vertebrata</taxon>
        <taxon>Chondrichthyes</taxon>
        <taxon>Elasmobranchii</taxon>
        <taxon>Galeomorphii</taxon>
        <taxon>Galeoidea</taxon>
        <taxon>Orectolobiformes</taxon>
        <taxon>Hemiscylliidae</taxon>
        <taxon>Chiloscyllium</taxon>
    </lineage>
</organism>
<comment type="caution">
    <text evidence="10">The sequence shown here is derived from an EMBL/GenBank/DDBJ whole genome shotgun (WGS) entry which is preliminary data.</text>
</comment>
<dbReference type="OrthoDB" id="428159at2759"/>
<dbReference type="InterPro" id="IPR009543">
    <property type="entry name" value="VPS13_VAB"/>
</dbReference>
<feature type="domain" description="VPS13-like middle region" evidence="7">
    <location>
        <begin position="1032"/>
        <end position="1818"/>
    </location>
</feature>
<evidence type="ECO:0000259" key="6">
    <source>
        <dbReference type="Pfam" id="PF12624"/>
    </source>
</evidence>
<evidence type="ECO:0000256" key="5">
    <source>
        <dbReference type="SAM" id="MobiDB-lite"/>
    </source>
</evidence>
<dbReference type="OMA" id="CEWQYTF"/>
<dbReference type="InterPro" id="IPR026847">
    <property type="entry name" value="VPS13"/>
</dbReference>
<evidence type="ECO:0000313" key="10">
    <source>
        <dbReference type="EMBL" id="GCC25095.1"/>
    </source>
</evidence>
<feature type="domain" description="Chorein N-terminal" evidence="6">
    <location>
        <begin position="2"/>
        <end position="682"/>
    </location>
</feature>
<dbReference type="GO" id="GO:0006914">
    <property type="term" value="P:autophagy"/>
    <property type="evidence" value="ECO:0007669"/>
    <property type="project" value="TreeGrafter"/>
</dbReference>
<dbReference type="PANTHER" id="PTHR16166:SF22">
    <property type="entry name" value="INTERMEMBRANE LIPID TRANSFER PROTEIN VPS13A"/>
    <property type="match status" value="1"/>
</dbReference>
<evidence type="ECO:0000313" key="11">
    <source>
        <dbReference type="Proteomes" id="UP000287033"/>
    </source>
</evidence>
<dbReference type="InterPro" id="IPR026854">
    <property type="entry name" value="VPS13_N"/>
</dbReference>
<proteinExistence type="inferred from homology"/>
<evidence type="ECO:0000259" key="9">
    <source>
        <dbReference type="Pfam" id="PF25037"/>
    </source>
</evidence>
<feature type="domain" description="Intermembrane lipid transfer protein VPS13-like C-terminal" evidence="9">
    <location>
        <begin position="2867"/>
        <end position="2983"/>
    </location>
</feature>
<evidence type="ECO:0000256" key="1">
    <source>
        <dbReference type="ARBA" id="ARBA00006545"/>
    </source>
</evidence>
<feature type="coiled-coil region" evidence="4">
    <location>
        <begin position="93"/>
        <end position="128"/>
    </location>
</feature>
<dbReference type="Pfam" id="PF12624">
    <property type="entry name" value="VPS13_N"/>
    <property type="match status" value="2"/>
</dbReference>